<proteinExistence type="predicted"/>
<dbReference type="RefSeq" id="XP_008602927.1">
    <property type="nucleotide sequence ID" value="XM_008604705.1"/>
</dbReference>
<accession>J4UFS6</accession>
<protein>
    <submittedName>
        <fullName evidence="2">Uncharacterized protein</fullName>
    </submittedName>
</protein>
<organism evidence="2 3">
    <name type="scientific">Beauveria bassiana (strain ARSEF 2860)</name>
    <name type="common">White muscardine disease fungus</name>
    <name type="synonym">Tritirachium shiotae</name>
    <dbReference type="NCBI Taxonomy" id="655819"/>
    <lineage>
        <taxon>Eukaryota</taxon>
        <taxon>Fungi</taxon>
        <taxon>Dikarya</taxon>
        <taxon>Ascomycota</taxon>
        <taxon>Pezizomycotina</taxon>
        <taxon>Sordariomycetes</taxon>
        <taxon>Hypocreomycetidae</taxon>
        <taxon>Hypocreales</taxon>
        <taxon>Cordycipitaceae</taxon>
        <taxon>Beauveria</taxon>
    </lineage>
</organism>
<dbReference type="EMBL" id="JH725208">
    <property type="protein sequence ID" value="EJP61472.1"/>
    <property type="molecule type" value="Genomic_DNA"/>
</dbReference>
<evidence type="ECO:0000256" key="1">
    <source>
        <dbReference type="SAM" id="MobiDB-lite"/>
    </source>
</evidence>
<evidence type="ECO:0000313" key="2">
    <source>
        <dbReference type="EMBL" id="EJP61472.1"/>
    </source>
</evidence>
<feature type="region of interest" description="Disordered" evidence="1">
    <location>
        <begin position="1"/>
        <end position="34"/>
    </location>
</feature>
<reference evidence="2 3" key="1">
    <citation type="journal article" date="2012" name="Sci. Rep.">
        <title>Genomic perspectives on the evolution of fungal entomopathogenicity in Beauveria bassiana.</title>
        <authorList>
            <person name="Xiao G."/>
            <person name="Ying S.H."/>
            <person name="Zheng P."/>
            <person name="Wang Z.L."/>
            <person name="Zhang S."/>
            <person name="Xie X.Q."/>
            <person name="Shang Y."/>
            <person name="St Leger R.J."/>
            <person name="Zhao G.P."/>
            <person name="Wang C."/>
            <person name="Feng M.G."/>
        </authorList>
    </citation>
    <scope>NUCLEOTIDE SEQUENCE [LARGE SCALE GENOMIC DNA]</scope>
    <source>
        <strain evidence="2 3">ARSEF 2860</strain>
    </source>
</reference>
<gene>
    <name evidence="2" type="ORF">BBA_09608</name>
</gene>
<evidence type="ECO:0000313" key="3">
    <source>
        <dbReference type="Proteomes" id="UP000002762"/>
    </source>
</evidence>
<dbReference type="AlphaFoldDB" id="J4UFS6"/>
<dbReference type="InParanoid" id="J4UFS6"/>
<dbReference type="GeneID" id="19892620"/>
<dbReference type="HOGENOM" id="CLU_1004683_0_0_1"/>
<keyword evidence="3" id="KW-1185">Reference proteome</keyword>
<dbReference type="STRING" id="655819.J4UFS6"/>
<name>J4UFS6_BEAB2</name>
<dbReference type="Proteomes" id="UP000002762">
    <property type="component" value="Unassembled WGS sequence"/>
</dbReference>
<sequence>MSLQSMLNPATAKPSTMAAQDRSTATEQPKTSSGLFCKEPVFGAHRFGAQPFGAPPPTFNATTFGAPALGAPAFRAPALFGARSNPAPILPRHLGGDIGQLDAPSSQDSAPGKWHLQCTADDTAVNALESVIAGEELLPAKFGDLHLVNFLDALETRIQLQKDNGQECKRKSGATIAFDQYLAVQGHKGKKNGKDALSYKLEIGRRWKELASPSSLLLLAFSDAAEDFVKGYHKNPFEVRPLQNFANELYKIIPKNLLHTCIHVSGMAEMAVRIGKG</sequence>